<evidence type="ECO:0000256" key="1">
    <source>
        <dbReference type="SAM" id="MobiDB-lite"/>
    </source>
</evidence>
<sequence length="62" mass="6657">MTRRDAAAGTTTTGRHPERRDTSHSTQSTLDTDSLLGGQDGQERGCKETAQPYLLSPPLDNG</sequence>
<gene>
    <name evidence="2" type="ORF">E2C01_015338</name>
</gene>
<evidence type="ECO:0000313" key="3">
    <source>
        <dbReference type="Proteomes" id="UP000324222"/>
    </source>
</evidence>
<keyword evidence="3" id="KW-1185">Reference proteome</keyword>
<dbReference type="AlphaFoldDB" id="A0A5B7DMG7"/>
<reference evidence="2 3" key="1">
    <citation type="submission" date="2019-05" db="EMBL/GenBank/DDBJ databases">
        <title>Another draft genome of Portunus trituberculatus and its Hox gene families provides insights of decapod evolution.</title>
        <authorList>
            <person name="Jeong J.-H."/>
            <person name="Song I."/>
            <person name="Kim S."/>
            <person name="Choi T."/>
            <person name="Kim D."/>
            <person name="Ryu S."/>
            <person name="Kim W."/>
        </authorList>
    </citation>
    <scope>NUCLEOTIDE SEQUENCE [LARGE SCALE GENOMIC DNA]</scope>
    <source>
        <tissue evidence="2">Muscle</tissue>
    </source>
</reference>
<feature type="region of interest" description="Disordered" evidence="1">
    <location>
        <begin position="1"/>
        <end position="62"/>
    </location>
</feature>
<dbReference type="EMBL" id="VSRR010001075">
    <property type="protein sequence ID" value="MPC22327.1"/>
    <property type="molecule type" value="Genomic_DNA"/>
</dbReference>
<accession>A0A5B7DMG7</accession>
<protein>
    <submittedName>
        <fullName evidence="2">Uncharacterized protein</fullName>
    </submittedName>
</protein>
<organism evidence="2 3">
    <name type="scientific">Portunus trituberculatus</name>
    <name type="common">Swimming crab</name>
    <name type="synonym">Neptunus trituberculatus</name>
    <dbReference type="NCBI Taxonomy" id="210409"/>
    <lineage>
        <taxon>Eukaryota</taxon>
        <taxon>Metazoa</taxon>
        <taxon>Ecdysozoa</taxon>
        <taxon>Arthropoda</taxon>
        <taxon>Crustacea</taxon>
        <taxon>Multicrustacea</taxon>
        <taxon>Malacostraca</taxon>
        <taxon>Eumalacostraca</taxon>
        <taxon>Eucarida</taxon>
        <taxon>Decapoda</taxon>
        <taxon>Pleocyemata</taxon>
        <taxon>Brachyura</taxon>
        <taxon>Eubrachyura</taxon>
        <taxon>Portunoidea</taxon>
        <taxon>Portunidae</taxon>
        <taxon>Portuninae</taxon>
        <taxon>Portunus</taxon>
    </lineage>
</organism>
<comment type="caution">
    <text evidence="2">The sequence shown here is derived from an EMBL/GenBank/DDBJ whole genome shotgun (WGS) entry which is preliminary data.</text>
</comment>
<proteinExistence type="predicted"/>
<name>A0A5B7DMG7_PORTR</name>
<dbReference type="Proteomes" id="UP000324222">
    <property type="component" value="Unassembled WGS sequence"/>
</dbReference>
<evidence type="ECO:0000313" key="2">
    <source>
        <dbReference type="EMBL" id="MPC22327.1"/>
    </source>
</evidence>